<feature type="chain" id="PRO_5013222277" evidence="2">
    <location>
        <begin position="19"/>
        <end position="83"/>
    </location>
</feature>
<organism evidence="3 4">
    <name type="scientific">Fusarium proliferatum (strain ET1)</name>
    <name type="common">Orchid endophyte fungus</name>
    <dbReference type="NCBI Taxonomy" id="1227346"/>
    <lineage>
        <taxon>Eukaryota</taxon>
        <taxon>Fungi</taxon>
        <taxon>Dikarya</taxon>
        <taxon>Ascomycota</taxon>
        <taxon>Pezizomycotina</taxon>
        <taxon>Sordariomycetes</taxon>
        <taxon>Hypocreomycetidae</taxon>
        <taxon>Hypocreales</taxon>
        <taxon>Nectriaceae</taxon>
        <taxon>Fusarium</taxon>
        <taxon>Fusarium fujikuroi species complex</taxon>
    </lineage>
</organism>
<sequence>MELWLVCLTIMFALVSWAMRTRVDYDEEQCSLSLAVQNRALNSKSSSIVSVPVGIFTSLGNPKDGTGPDMTSQAKSMEPRSGQ</sequence>
<evidence type="ECO:0000313" key="3">
    <source>
        <dbReference type="EMBL" id="CZR47617.1"/>
    </source>
</evidence>
<feature type="region of interest" description="Disordered" evidence="1">
    <location>
        <begin position="59"/>
        <end position="83"/>
    </location>
</feature>
<evidence type="ECO:0000256" key="1">
    <source>
        <dbReference type="SAM" id="MobiDB-lite"/>
    </source>
</evidence>
<dbReference type="EMBL" id="FJOF01000012">
    <property type="protein sequence ID" value="CZR47617.1"/>
    <property type="molecule type" value="Genomic_DNA"/>
</dbReference>
<gene>
    <name evidence="3" type="ORF">FPRO_13284</name>
</gene>
<dbReference type="AlphaFoldDB" id="A0A1L7W4R4"/>
<evidence type="ECO:0000313" key="4">
    <source>
        <dbReference type="Proteomes" id="UP000183971"/>
    </source>
</evidence>
<dbReference type="VEuPathDB" id="FungiDB:FPRO_13284"/>
<keyword evidence="4" id="KW-1185">Reference proteome</keyword>
<dbReference type="RefSeq" id="XP_031088151.1">
    <property type="nucleotide sequence ID" value="XM_031222720.1"/>
</dbReference>
<protein>
    <submittedName>
        <fullName evidence="3">Uncharacterized protein</fullName>
    </submittedName>
</protein>
<keyword evidence="2" id="KW-0732">Signal</keyword>
<accession>A0A1L7W4R4</accession>
<dbReference type="GeneID" id="42058148"/>
<evidence type="ECO:0000256" key="2">
    <source>
        <dbReference type="SAM" id="SignalP"/>
    </source>
</evidence>
<comment type="caution">
    <text evidence="3">The sequence shown here is derived from an EMBL/GenBank/DDBJ whole genome shotgun (WGS) entry which is preliminary data.</text>
</comment>
<proteinExistence type="predicted"/>
<feature type="signal peptide" evidence="2">
    <location>
        <begin position="1"/>
        <end position="18"/>
    </location>
</feature>
<name>A0A1L7W4R4_FUSPR</name>
<reference evidence="4" key="1">
    <citation type="journal article" date="2016" name="Genome Biol. Evol.">
        <title>Comparative 'omics' of the Fusarium fujikuroi species complex highlights differences in genetic potential and metabolite synthesis.</title>
        <authorList>
            <person name="Niehaus E.-M."/>
            <person name="Muensterkoetter M."/>
            <person name="Proctor R.H."/>
            <person name="Brown D.W."/>
            <person name="Sharon A."/>
            <person name="Idan Y."/>
            <person name="Oren-Young L."/>
            <person name="Sieber C.M."/>
            <person name="Novak O."/>
            <person name="Pencik A."/>
            <person name="Tarkowska D."/>
            <person name="Hromadova K."/>
            <person name="Freeman S."/>
            <person name="Maymon M."/>
            <person name="Elazar M."/>
            <person name="Youssef S.A."/>
            <person name="El-Shabrawy E.S.M."/>
            <person name="Shalaby A.B.A."/>
            <person name="Houterman P."/>
            <person name="Brock N.L."/>
            <person name="Burkhardt I."/>
            <person name="Tsavkelova E.A."/>
            <person name="Dickschat J.S."/>
            <person name="Galuszka P."/>
            <person name="Gueldener U."/>
            <person name="Tudzynski B."/>
        </authorList>
    </citation>
    <scope>NUCLEOTIDE SEQUENCE [LARGE SCALE GENOMIC DNA]</scope>
    <source>
        <strain evidence="4">ET1</strain>
    </source>
</reference>
<dbReference type="Proteomes" id="UP000183971">
    <property type="component" value="Unassembled WGS sequence"/>
</dbReference>